<evidence type="ECO:0000256" key="8">
    <source>
        <dbReference type="SAM" id="MobiDB-lite"/>
    </source>
</evidence>
<gene>
    <name evidence="10" type="ORF">FHS67_001466</name>
</gene>
<evidence type="ECO:0000256" key="7">
    <source>
        <dbReference type="ARBA" id="ARBA00023136"/>
    </source>
</evidence>
<comment type="similarity">
    <text evidence="2">Belongs to the ABC transporter superfamily.</text>
</comment>
<keyword evidence="7" id="KW-0472">Membrane</keyword>
<accession>A0ABR6H3S4</accession>
<evidence type="ECO:0000256" key="4">
    <source>
        <dbReference type="ARBA" id="ARBA00022475"/>
    </source>
</evidence>
<sequence length="599" mass="64895">MDDATMLPSLAQGVSRRRAGPRVDPRALGRENSTMTATTETASPQDLALSVHDLTISLPPGMERPYAVEDVSFQLERGKILCIIGESGSGKSVTANALMGFLPRPIKITSGAIHLESMSIVGMPAEQLRSLRGRVVSMIFQDPLSALNPLMTVGEQITEVLLAHGVGTKQSRRVRAVELLTEVGLPDPQLMYHQYPFRLSGGQRQRVMIAMALALEPAVLIADEPTTALDVTTQAQILKLIRDIQRRKGMSVMFITHDFGVVAEIADSVVVMEKGRIVEQGDADQVLKSPSHPYTRRLLAAVPHLTGEDRSRTEEAAAPVLKVENLVKTYRSGGVLFGKKRVVPAVNDISFEVAPGRTLGVVGESGSGKTSLGRLLIKLLDSDSGKILFEGRDIAGLREPEFRALRPSIQMIFQDPFASLNPRSTIGHILTVGPVAHGTPYSRARDEAKALLAHVGLDAGAFDRYPHEFSGGQRQRIGIARALMFKPKLLIADEAVSALDVSIQAQILQLLEQIQRETGVSMIFITHDLRVASQICDEIVVMQKGRIVEYGPPSQIFLSPQSAYTRELVAAIPGERPDLAVPGALDSSAVAETPKGRKP</sequence>
<dbReference type="PANTHER" id="PTHR43297:SF2">
    <property type="entry name" value="DIPEPTIDE TRANSPORT ATP-BINDING PROTEIN DPPD"/>
    <property type="match status" value="1"/>
</dbReference>
<dbReference type="Proteomes" id="UP000577697">
    <property type="component" value="Unassembled WGS sequence"/>
</dbReference>
<dbReference type="InterPro" id="IPR003439">
    <property type="entry name" value="ABC_transporter-like_ATP-bd"/>
</dbReference>
<dbReference type="Gene3D" id="3.40.50.300">
    <property type="entry name" value="P-loop containing nucleotide triphosphate hydrolases"/>
    <property type="match status" value="2"/>
</dbReference>
<dbReference type="InterPro" id="IPR013563">
    <property type="entry name" value="Oligopep_ABC_C"/>
</dbReference>
<dbReference type="SMART" id="SM00382">
    <property type="entry name" value="AAA"/>
    <property type="match status" value="2"/>
</dbReference>
<dbReference type="Pfam" id="PF00005">
    <property type="entry name" value="ABC_tran"/>
    <property type="match status" value="2"/>
</dbReference>
<proteinExistence type="inferred from homology"/>
<dbReference type="PROSITE" id="PS50893">
    <property type="entry name" value="ABC_TRANSPORTER_2"/>
    <property type="match status" value="2"/>
</dbReference>
<evidence type="ECO:0000256" key="6">
    <source>
        <dbReference type="ARBA" id="ARBA00022840"/>
    </source>
</evidence>
<evidence type="ECO:0000313" key="10">
    <source>
        <dbReference type="EMBL" id="MBB3705156.1"/>
    </source>
</evidence>
<evidence type="ECO:0000313" key="11">
    <source>
        <dbReference type="Proteomes" id="UP000577697"/>
    </source>
</evidence>
<feature type="domain" description="ABC transporter" evidence="9">
    <location>
        <begin position="321"/>
        <end position="569"/>
    </location>
</feature>
<protein>
    <submittedName>
        <fullName evidence="10">Peptide/nickel transport system ATP-binding protein</fullName>
    </submittedName>
</protein>
<dbReference type="PANTHER" id="PTHR43297">
    <property type="entry name" value="OLIGOPEPTIDE TRANSPORT ATP-BINDING PROTEIN APPD"/>
    <property type="match status" value="1"/>
</dbReference>
<keyword evidence="5" id="KW-0547">Nucleotide-binding</keyword>
<dbReference type="InterPro" id="IPR050388">
    <property type="entry name" value="ABC_Ni/Peptide_Import"/>
</dbReference>
<dbReference type="Pfam" id="PF08352">
    <property type="entry name" value="oligo_HPY"/>
    <property type="match status" value="2"/>
</dbReference>
<dbReference type="CDD" id="cd03257">
    <property type="entry name" value="ABC_NikE_OppD_transporters"/>
    <property type="match status" value="2"/>
</dbReference>
<feature type="region of interest" description="Disordered" evidence="8">
    <location>
        <begin position="1"/>
        <end position="41"/>
    </location>
</feature>
<keyword evidence="11" id="KW-1185">Reference proteome</keyword>
<evidence type="ECO:0000256" key="1">
    <source>
        <dbReference type="ARBA" id="ARBA00004417"/>
    </source>
</evidence>
<keyword evidence="3" id="KW-0813">Transport</keyword>
<evidence type="ECO:0000256" key="2">
    <source>
        <dbReference type="ARBA" id="ARBA00005417"/>
    </source>
</evidence>
<name>A0ABR6H3S4_AMIAI</name>
<dbReference type="PROSITE" id="PS00211">
    <property type="entry name" value="ABC_TRANSPORTER_1"/>
    <property type="match status" value="2"/>
</dbReference>
<dbReference type="GO" id="GO:0005524">
    <property type="term" value="F:ATP binding"/>
    <property type="evidence" value="ECO:0007669"/>
    <property type="project" value="UniProtKB-KW"/>
</dbReference>
<dbReference type="NCBIfam" id="NF007739">
    <property type="entry name" value="PRK10419.1"/>
    <property type="match status" value="2"/>
</dbReference>
<feature type="compositionally biased region" description="Polar residues" evidence="8">
    <location>
        <begin position="31"/>
        <end position="41"/>
    </location>
</feature>
<dbReference type="SUPFAM" id="SSF52540">
    <property type="entry name" value="P-loop containing nucleoside triphosphate hydrolases"/>
    <property type="match status" value="2"/>
</dbReference>
<dbReference type="InterPro" id="IPR027417">
    <property type="entry name" value="P-loop_NTPase"/>
</dbReference>
<comment type="subcellular location">
    <subcellularLocation>
        <location evidence="1">Cell inner membrane</location>
        <topology evidence="1">Peripheral membrane protein</topology>
    </subcellularLocation>
</comment>
<keyword evidence="4" id="KW-1003">Cell membrane</keyword>
<feature type="domain" description="ABC transporter" evidence="9">
    <location>
        <begin position="49"/>
        <end position="299"/>
    </location>
</feature>
<evidence type="ECO:0000256" key="5">
    <source>
        <dbReference type="ARBA" id="ARBA00022741"/>
    </source>
</evidence>
<evidence type="ECO:0000259" key="9">
    <source>
        <dbReference type="PROSITE" id="PS50893"/>
    </source>
</evidence>
<organism evidence="10 11">
    <name type="scientific">Aminobacter aminovorans</name>
    <name type="common">Chelatobacter heintzii</name>
    <dbReference type="NCBI Taxonomy" id="83263"/>
    <lineage>
        <taxon>Bacteria</taxon>
        <taxon>Pseudomonadati</taxon>
        <taxon>Pseudomonadota</taxon>
        <taxon>Alphaproteobacteria</taxon>
        <taxon>Hyphomicrobiales</taxon>
        <taxon>Phyllobacteriaceae</taxon>
        <taxon>Aminobacter</taxon>
    </lineage>
</organism>
<dbReference type="InterPro" id="IPR017871">
    <property type="entry name" value="ABC_transporter-like_CS"/>
</dbReference>
<dbReference type="InterPro" id="IPR003593">
    <property type="entry name" value="AAA+_ATPase"/>
</dbReference>
<comment type="caution">
    <text evidence="10">The sequence shown here is derived from an EMBL/GenBank/DDBJ whole genome shotgun (WGS) entry which is preliminary data.</text>
</comment>
<dbReference type="NCBIfam" id="NF008453">
    <property type="entry name" value="PRK11308.1"/>
    <property type="match status" value="2"/>
</dbReference>
<keyword evidence="6 10" id="KW-0067">ATP-binding</keyword>
<evidence type="ECO:0000256" key="3">
    <source>
        <dbReference type="ARBA" id="ARBA00022448"/>
    </source>
</evidence>
<reference evidence="10 11" key="1">
    <citation type="submission" date="2020-08" db="EMBL/GenBank/DDBJ databases">
        <title>Genomic Encyclopedia of Type Strains, Phase IV (KMG-IV): sequencing the most valuable type-strain genomes for metagenomic binning, comparative biology and taxonomic classification.</title>
        <authorList>
            <person name="Goeker M."/>
        </authorList>
    </citation>
    <scope>NUCLEOTIDE SEQUENCE [LARGE SCALE GENOMIC DNA]</scope>
    <source>
        <strain evidence="10 11">DSM 10368</strain>
    </source>
</reference>
<dbReference type="EMBL" id="JACICB010000004">
    <property type="protein sequence ID" value="MBB3705156.1"/>
    <property type="molecule type" value="Genomic_DNA"/>
</dbReference>